<name>A0A811YB22_NYCPR</name>
<gene>
    <name evidence="2" type="ORF">NYPRO_LOCUS7555</name>
</gene>
<organism evidence="2 3">
    <name type="scientific">Nyctereutes procyonoides</name>
    <name type="common">Raccoon dog</name>
    <name type="synonym">Canis procyonoides</name>
    <dbReference type="NCBI Taxonomy" id="34880"/>
    <lineage>
        <taxon>Eukaryota</taxon>
        <taxon>Metazoa</taxon>
        <taxon>Chordata</taxon>
        <taxon>Craniata</taxon>
        <taxon>Vertebrata</taxon>
        <taxon>Euteleostomi</taxon>
        <taxon>Mammalia</taxon>
        <taxon>Eutheria</taxon>
        <taxon>Laurasiatheria</taxon>
        <taxon>Carnivora</taxon>
        <taxon>Caniformia</taxon>
        <taxon>Canidae</taxon>
        <taxon>Nyctereutes</taxon>
    </lineage>
</organism>
<feature type="compositionally biased region" description="Low complexity" evidence="1">
    <location>
        <begin position="42"/>
        <end position="54"/>
    </location>
</feature>
<evidence type="ECO:0000256" key="1">
    <source>
        <dbReference type="SAM" id="MobiDB-lite"/>
    </source>
</evidence>
<evidence type="ECO:0000313" key="2">
    <source>
        <dbReference type="EMBL" id="CAD7674760.1"/>
    </source>
</evidence>
<feature type="compositionally biased region" description="Low complexity" evidence="1">
    <location>
        <begin position="170"/>
        <end position="179"/>
    </location>
</feature>
<sequence>MAASHAREKRWGERPSSSISWHRCLRGSSESLDPPKISDTRSSAPSLLTSLSLPQETKGAWGPPGAENPSFNTFDASLTSIYSFANDLGYQGSQELTSEEDPSLPQSKRQKRSKVANVCMRKDKVKEEEDEEEAESATLPRRSLRVRRKLPLYSRACQLGQKKQPSTLGSSHSTPTSKTKSSRWSIAGFLQYLCSCCSWWYPRPGQDEQGDPYEEGPARSKENPDSNPL</sequence>
<keyword evidence="3" id="KW-1185">Reference proteome</keyword>
<protein>
    <submittedName>
        <fullName evidence="2">(raccoon dog) hypothetical protein</fullName>
    </submittedName>
</protein>
<feature type="compositionally biased region" description="Basic and acidic residues" evidence="1">
    <location>
        <begin position="216"/>
        <end position="229"/>
    </location>
</feature>
<reference evidence="2" key="1">
    <citation type="submission" date="2020-12" db="EMBL/GenBank/DDBJ databases">
        <authorList>
            <consortium name="Molecular Ecology Group"/>
        </authorList>
    </citation>
    <scope>NUCLEOTIDE SEQUENCE</scope>
    <source>
        <strain evidence="2">TBG_1078</strain>
    </source>
</reference>
<feature type="region of interest" description="Disordered" evidence="1">
    <location>
        <begin position="155"/>
        <end position="182"/>
    </location>
</feature>
<feature type="region of interest" description="Disordered" evidence="1">
    <location>
        <begin position="207"/>
        <end position="229"/>
    </location>
</feature>
<proteinExistence type="predicted"/>
<feature type="region of interest" description="Disordered" evidence="1">
    <location>
        <begin position="93"/>
        <end position="143"/>
    </location>
</feature>
<dbReference type="Proteomes" id="UP000645828">
    <property type="component" value="Unassembled WGS sequence"/>
</dbReference>
<comment type="caution">
    <text evidence="2">The sequence shown here is derived from an EMBL/GenBank/DDBJ whole genome shotgun (WGS) entry which is preliminary data.</text>
</comment>
<dbReference type="EMBL" id="CAJHUB010000673">
    <property type="protein sequence ID" value="CAD7674760.1"/>
    <property type="molecule type" value="Genomic_DNA"/>
</dbReference>
<dbReference type="AlphaFoldDB" id="A0A811YB22"/>
<accession>A0A811YB22</accession>
<feature type="region of interest" description="Disordered" evidence="1">
    <location>
        <begin position="1"/>
        <end position="68"/>
    </location>
</feature>
<evidence type="ECO:0000313" key="3">
    <source>
        <dbReference type="Proteomes" id="UP000645828"/>
    </source>
</evidence>
<feature type="compositionally biased region" description="Basic and acidic residues" evidence="1">
    <location>
        <begin position="1"/>
        <end position="13"/>
    </location>
</feature>